<accession>A0A0D0BEQ2</accession>
<reference evidence="2 3" key="1">
    <citation type="submission" date="2014-04" db="EMBL/GenBank/DDBJ databases">
        <authorList>
            <consortium name="DOE Joint Genome Institute"/>
            <person name="Kuo A."/>
            <person name="Ruytinx J."/>
            <person name="Rineau F."/>
            <person name="Colpaert J."/>
            <person name="Kohler A."/>
            <person name="Nagy L.G."/>
            <person name="Floudas D."/>
            <person name="Copeland A."/>
            <person name="Barry K.W."/>
            <person name="Cichocki N."/>
            <person name="Veneault-Fourrey C."/>
            <person name="LaButti K."/>
            <person name="Lindquist E.A."/>
            <person name="Lipzen A."/>
            <person name="Lundell T."/>
            <person name="Morin E."/>
            <person name="Murat C."/>
            <person name="Sun H."/>
            <person name="Tunlid A."/>
            <person name="Henrissat B."/>
            <person name="Grigoriev I.V."/>
            <person name="Hibbett D.S."/>
            <person name="Martin F."/>
            <person name="Nordberg H.P."/>
            <person name="Cantor M.N."/>
            <person name="Hua S.X."/>
        </authorList>
    </citation>
    <scope>NUCLEOTIDE SEQUENCE [LARGE SCALE GENOMIC DNA]</scope>
    <source>
        <strain evidence="2 3">UH-Slu-Lm8-n1</strain>
    </source>
</reference>
<keyword evidence="3" id="KW-1185">Reference proteome</keyword>
<dbReference type="OrthoDB" id="3255261at2759"/>
<proteinExistence type="predicted"/>
<organism evidence="2 3">
    <name type="scientific">Suillus luteus UH-Slu-Lm8-n1</name>
    <dbReference type="NCBI Taxonomy" id="930992"/>
    <lineage>
        <taxon>Eukaryota</taxon>
        <taxon>Fungi</taxon>
        <taxon>Dikarya</taxon>
        <taxon>Basidiomycota</taxon>
        <taxon>Agaricomycotina</taxon>
        <taxon>Agaricomycetes</taxon>
        <taxon>Agaricomycetidae</taxon>
        <taxon>Boletales</taxon>
        <taxon>Suillineae</taxon>
        <taxon>Suillaceae</taxon>
        <taxon>Suillus</taxon>
    </lineage>
</organism>
<feature type="region of interest" description="Disordered" evidence="1">
    <location>
        <begin position="241"/>
        <end position="277"/>
    </location>
</feature>
<dbReference type="EMBL" id="KN835258">
    <property type="protein sequence ID" value="KIK41788.1"/>
    <property type="molecule type" value="Genomic_DNA"/>
</dbReference>
<dbReference type="STRING" id="930992.A0A0D0BEQ2"/>
<dbReference type="Proteomes" id="UP000054485">
    <property type="component" value="Unassembled WGS sequence"/>
</dbReference>
<name>A0A0D0BEQ2_9AGAM</name>
<protein>
    <submittedName>
        <fullName evidence="2">Uncharacterized protein</fullName>
    </submittedName>
</protein>
<reference evidence="3" key="2">
    <citation type="submission" date="2015-01" db="EMBL/GenBank/DDBJ databases">
        <title>Evolutionary Origins and Diversification of the Mycorrhizal Mutualists.</title>
        <authorList>
            <consortium name="DOE Joint Genome Institute"/>
            <consortium name="Mycorrhizal Genomics Consortium"/>
            <person name="Kohler A."/>
            <person name="Kuo A."/>
            <person name="Nagy L.G."/>
            <person name="Floudas D."/>
            <person name="Copeland A."/>
            <person name="Barry K.W."/>
            <person name="Cichocki N."/>
            <person name="Veneault-Fourrey C."/>
            <person name="LaButti K."/>
            <person name="Lindquist E.A."/>
            <person name="Lipzen A."/>
            <person name="Lundell T."/>
            <person name="Morin E."/>
            <person name="Murat C."/>
            <person name="Riley R."/>
            <person name="Ohm R."/>
            <person name="Sun H."/>
            <person name="Tunlid A."/>
            <person name="Henrissat B."/>
            <person name="Grigoriev I.V."/>
            <person name="Hibbett D.S."/>
            <person name="Martin F."/>
        </authorList>
    </citation>
    <scope>NUCLEOTIDE SEQUENCE [LARGE SCALE GENOMIC DNA]</scope>
    <source>
        <strain evidence="3">UH-Slu-Lm8-n1</strain>
    </source>
</reference>
<sequence>MHMWSWNTQPNSHAQRKFIELIFDRTGKYANWDPPSEIQVGSYGRIDKATGNLSVEGNIYSDKFKHFLIDAGIDPESDEHHAKDCPDESEFTTWSKNVKRVDMNVESHAGVPGIAAASIKGTWQVKKGTTGAVLLMNNPRMKHITPDALGKLASIKFLQTMHLVTKVFYCPAFSLYLSDTSGEKITMALLASAPVVAPVGTLEAKASMRWWSDTQTGLARHGCKTEHCFTPLYELLHVRHPRNRRSSPSPERTGEQLWVPPPVPIYIHDDSSDSEKE</sequence>
<dbReference type="HOGENOM" id="CLU_066679_1_0_1"/>
<evidence type="ECO:0000313" key="2">
    <source>
        <dbReference type="EMBL" id="KIK41788.1"/>
    </source>
</evidence>
<evidence type="ECO:0000256" key="1">
    <source>
        <dbReference type="SAM" id="MobiDB-lite"/>
    </source>
</evidence>
<dbReference type="InParanoid" id="A0A0D0BEQ2"/>
<evidence type="ECO:0000313" key="3">
    <source>
        <dbReference type="Proteomes" id="UP000054485"/>
    </source>
</evidence>
<feature type="compositionally biased region" description="Basic and acidic residues" evidence="1">
    <location>
        <begin position="267"/>
        <end position="277"/>
    </location>
</feature>
<gene>
    <name evidence="2" type="ORF">CY34DRAFT_184817</name>
</gene>
<dbReference type="AlphaFoldDB" id="A0A0D0BEQ2"/>